<protein>
    <submittedName>
        <fullName evidence="2">DNA-directed RNA polymerase III complex subunit Rpc37</fullName>
    </submittedName>
</protein>
<keyword evidence="3" id="KW-1185">Reference proteome</keyword>
<dbReference type="InterPro" id="IPR006886">
    <property type="entry name" value="RNA_pol_III_Rpc5"/>
</dbReference>
<dbReference type="PANTHER" id="PTHR12069:SF0">
    <property type="entry name" value="DNA-DIRECTED RNA POLYMERASE III SUBUNIT RPC5"/>
    <property type="match status" value="1"/>
</dbReference>
<evidence type="ECO:0000313" key="2">
    <source>
        <dbReference type="EMBL" id="OIW28686.1"/>
    </source>
</evidence>
<dbReference type="InParanoid" id="A0A1J7IMI5"/>
<feature type="region of interest" description="Disordered" evidence="1">
    <location>
        <begin position="276"/>
        <end position="320"/>
    </location>
</feature>
<evidence type="ECO:0000256" key="1">
    <source>
        <dbReference type="SAM" id="MobiDB-lite"/>
    </source>
</evidence>
<feature type="non-terminal residue" evidence="2">
    <location>
        <position position="394"/>
    </location>
</feature>
<dbReference type="Pfam" id="PF04801">
    <property type="entry name" value="RPC5"/>
    <property type="match status" value="1"/>
</dbReference>
<feature type="compositionally biased region" description="Basic and acidic residues" evidence="1">
    <location>
        <begin position="276"/>
        <end position="306"/>
    </location>
</feature>
<feature type="region of interest" description="Disordered" evidence="1">
    <location>
        <begin position="336"/>
        <end position="394"/>
    </location>
</feature>
<keyword evidence="2" id="KW-0240">DNA-directed RNA polymerase</keyword>
<feature type="compositionally biased region" description="Basic and acidic residues" evidence="1">
    <location>
        <begin position="338"/>
        <end position="357"/>
    </location>
</feature>
<dbReference type="AlphaFoldDB" id="A0A1J7IMI5"/>
<dbReference type="STRING" id="1408157.A0A1J7IMI5"/>
<dbReference type="GO" id="GO:0042797">
    <property type="term" value="P:tRNA transcription by RNA polymerase III"/>
    <property type="evidence" value="ECO:0007669"/>
    <property type="project" value="TreeGrafter"/>
</dbReference>
<evidence type="ECO:0000313" key="3">
    <source>
        <dbReference type="Proteomes" id="UP000182658"/>
    </source>
</evidence>
<reference evidence="2 3" key="1">
    <citation type="submission" date="2016-10" db="EMBL/GenBank/DDBJ databases">
        <title>Draft genome sequence of Coniochaeta ligniaria NRRL30616, a lignocellulolytic fungus for bioabatement of inhibitors in plant biomass hydrolysates.</title>
        <authorList>
            <consortium name="DOE Joint Genome Institute"/>
            <person name="Jimenez D.J."/>
            <person name="Hector R.E."/>
            <person name="Riley R."/>
            <person name="Sun H."/>
            <person name="Grigoriev I.V."/>
            <person name="Van Elsas J.D."/>
            <person name="Nichols N.N."/>
        </authorList>
    </citation>
    <scope>NUCLEOTIDE SEQUENCE [LARGE SCALE GENOMIC DNA]</scope>
    <source>
        <strain evidence="2 3">NRRL 30616</strain>
    </source>
</reference>
<feature type="compositionally biased region" description="Basic residues" evidence="1">
    <location>
        <begin position="384"/>
        <end position="394"/>
    </location>
</feature>
<dbReference type="PANTHER" id="PTHR12069">
    <property type="entry name" value="DNA-DIRECTED RNA POLYMERASES III 80 KDA POLYPEPTIDE RNA POLYMERASE III SUBUNIT 5"/>
    <property type="match status" value="1"/>
</dbReference>
<dbReference type="EMBL" id="KV875098">
    <property type="protein sequence ID" value="OIW28686.1"/>
    <property type="molecule type" value="Genomic_DNA"/>
</dbReference>
<dbReference type="GO" id="GO:0005666">
    <property type="term" value="C:RNA polymerase III complex"/>
    <property type="evidence" value="ECO:0007669"/>
    <property type="project" value="TreeGrafter"/>
</dbReference>
<dbReference type="Proteomes" id="UP000182658">
    <property type="component" value="Unassembled WGS sequence"/>
</dbReference>
<gene>
    <name evidence="2" type="ORF">CONLIGDRAFT_598316</name>
</gene>
<keyword evidence="2" id="KW-0804">Transcription</keyword>
<proteinExistence type="predicted"/>
<dbReference type="OrthoDB" id="340681at2759"/>
<accession>A0A1J7IMI5</accession>
<name>A0A1J7IMI5_9PEZI</name>
<organism evidence="2 3">
    <name type="scientific">Coniochaeta ligniaria NRRL 30616</name>
    <dbReference type="NCBI Taxonomy" id="1408157"/>
    <lineage>
        <taxon>Eukaryota</taxon>
        <taxon>Fungi</taxon>
        <taxon>Dikarya</taxon>
        <taxon>Ascomycota</taxon>
        <taxon>Pezizomycotina</taxon>
        <taxon>Sordariomycetes</taxon>
        <taxon>Sordariomycetidae</taxon>
        <taxon>Coniochaetales</taxon>
        <taxon>Coniochaetaceae</taxon>
        <taxon>Coniochaeta</taxon>
    </lineage>
</organism>
<sequence length="394" mass="41774">MSATSTPTLQEEDDDPIEHTYSVFIKPPLPPTRRLVILQHPNNQSDNPHGLESPPIAGMRLKSASGMLEADVPIDYNAGYDRHKGMVWGGALQKSAAAKTSLGLAGGFGVGGAPARTRGRQAAAGEDNVEGGDWGEAVRNDRIVRMQTLGGLSTEPKDARYLVAVFQGKNVHLTPVTSLAHLRPQLHHIDASAEQDRITRATAGAGGGASQKDAPAARAIHMTIKSMADGNEAAEETMADRLRGVQVEPWKKMDFADEESPDSWITYQENLLLHTDEGGDEKGADTKGKGPDVKAGEETEAEDGKEGNAGAPDLDERVYGLGTDWGEDELLRAVSGIKADDKKPGEEAVTDRVDAKARGKGKAPVKKELGVKPEPGAEADGAKKVGRPRKPAAA</sequence>